<dbReference type="Pfam" id="PF00005">
    <property type="entry name" value="ABC_tran"/>
    <property type="match status" value="1"/>
</dbReference>
<reference evidence="12" key="1">
    <citation type="submission" date="2022-06" db="EMBL/GenBank/DDBJ databases">
        <title>Genome sequence of Phormidium yuhuli AB48 isolated from an industrial photobioreactor environment.</title>
        <authorList>
            <person name="Qiu Y."/>
            <person name="Noonan A.J.C."/>
            <person name="Dofher K."/>
            <person name="Koch M."/>
            <person name="Kieft B."/>
            <person name="Lin X."/>
            <person name="Ziels R.M."/>
            <person name="Hallam S.J."/>
        </authorList>
    </citation>
    <scope>NUCLEOTIDE SEQUENCE</scope>
    <source>
        <strain evidence="12">AB48</strain>
    </source>
</reference>
<protein>
    <recommendedName>
        <fullName evidence="3">histidine kinase</fullName>
        <ecNumber evidence="3">2.7.13.3</ecNumber>
    </recommendedName>
</protein>
<dbReference type="InterPro" id="IPR027417">
    <property type="entry name" value="P-loop_NTPase"/>
</dbReference>
<dbReference type="SUPFAM" id="SSF90123">
    <property type="entry name" value="ABC transporter transmembrane region"/>
    <property type="match status" value="1"/>
</dbReference>
<dbReference type="PROSITE" id="PS50893">
    <property type="entry name" value="ABC_TRANSPORTER_2"/>
    <property type="match status" value="1"/>
</dbReference>
<feature type="transmembrane region" description="Helical" evidence="9">
    <location>
        <begin position="16"/>
        <end position="47"/>
    </location>
</feature>
<dbReference type="PROSITE" id="PS00211">
    <property type="entry name" value="ABC_TRANSPORTER_1"/>
    <property type="match status" value="1"/>
</dbReference>
<dbReference type="InterPro" id="IPR011527">
    <property type="entry name" value="ABC1_TM_dom"/>
</dbReference>
<dbReference type="InterPro" id="IPR036097">
    <property type="entry name" value="HisK_dim/P_sf"/>
</dbReference>
<evidence type="ECO:0000256" key="6">
    <source>
        <dbReference type="ARBA" id="ARBA00022840"/>
    </source>
</evidence>
<feature type="transmembrane region" description="Helical" evidence="9">
    <location>
        <begin position="269"/>
        <end position="286"/>
    </location>
</feature>
<dbReference type="Proteomes" id="UP001056708">
    <property type="component" value="Chromosome"/>
</dbReference>
<dbReference type="PANTHER" id="PTHR43394">
    <property type="entry name" value="ATP-DEPENDENT PERMEASE MDL1, MITOCHONDRIAL"/>
    <property type="match status" value="1"/>
</dbReference>
<keyword evidence="7 9" id="KW-1133">Transmembrane helix</keyword>
<evidence type="ECO:0000256" key="7">
    <source>
        <dbReference type="ARBA" id="ARBA00022989"/>
    </source>
</evidence>
<dbReference type="SMART" id="SM00382">
    <property type="entry name" value="AAA"/>
    <property type="match status" value="1"/>
</dbReference>
<evidence type="ECO:0000256" key="1">
    <source>
        <dbReference type="ARBA" id="ARBA00000085"/>
    </source>
</evidence>
<evidence type="ECO:0000313" key="13">
    <source>
        <dbReference type="Proteomes" id="UP001056708"/>
    </source>
</evidence>
<gene>
    <name evidence="12" type="ORF">NEA10_09550</name>
</gene>
<evidence type="ECO:0000256" key="4">
    <source>
        <dbReference type="ARBA" id="ARBA00022692"/>
    </source>
</evidence>
<dbReference type="PANTHER" id="PTHR43394:SF1">
    <property type="entry name" value="ATP-BINDING CASSETTE SUB-FAMILY B MEMBER 10, MITOCHONDRIAL"/>
    <property type="match status" value="1"/>
</dbReference>
<evidence type="ECO:0000256" key="8">
    <source>
        <dbReference type="ARBA" id="ARBA00023136"/>
    </source>
</evidence>
<dbReference type="PROSITE" id="PS50929">
    <property type="entry name" value="ABC_TM1F"/>
    <property type="match status" value="1"/>
</dbReference>
<dbReference type="InterPro" id="IPR003593">
    <property type="entry name" value="AAA+_ATPase"/>
</dbReference>
<evidence type="ECO:0000256" key="2">
    <source>
        <dbReference type="ARBA" id="ARBA00004651"/>
    </source>
</evidence>
<feature type="domain" description="ABC transmembrane type-1" evidence="11">
    <location>
        <begin position="19"/>
        <end position="323"/>
    </location>
</feature>
<feature type="transmembrane region" description="Helical" evidence="9">
    <location>
        <begin position="292"/>
        <end position="314"/>
    </location>
</feature>
<comment type="subcellular location">
    <subcellularLocation>
        <location evidence="2">Cell membrane</location>
        <topology evidence="2">Multi-pass membrane protein</topology>
    </subcellularLocation>
</comment>
<feature type="transmembrane region" description="Helical" evidence="9">
    <location>
        <begin position="177"/>
        <end position="198"/>
    </location>
</feature>
<dbReference type="InterPro" id="IPR036640">
    <property type="entry name" value="ABC1_TM_sf"/>
</dbReference>
<dbReference type="InterPro" id="IPR003439">
    <property type="entry name" value="ABC_transporter-like_ATP-bd"/>
</dbReference>
<dbReference type="InterPro" id="IPR017871">
    <property type="entry name" value="ABC_transporter-like_CS"/>
</dbReference>
<feature type="transmembrane region" description="Helical" evidence="9">
    <location>
        <begin position="75"/>
        <end position="93"/>
    </location>
</feature>
<keyword evidence="13" id="KW-1185">Reference proteome</keyword>
<dbReference type="SUPFAM" id="SSF52540">
    <property type="entry name" value="P-loop containing nucleoside triphosphate hydrolases"/>
    <property type="match status" value="1"/>
</dbReference>
<feature type="transmembrane region" description="Helical" evidence="9">
    <location>
        <begin position="148"/>
        <end position="171"/>
    </location>
</feature>
<evidence type="ECO:0000256" key="3">
    <source>
        <dbReference type="ARBA" id="ARBA00012438"/>
    </source>
</evidence>
<proteinExistence type="predicted"/>
<evidence type="ECO:0000259" key="10">
    <source>
        <dbReference type="PROSITE" id="PS50893"/>
    </source>
</evidence>
<evidence type="ECO:0000259" key="11">
    <source>
        <dbReference type="PROSITE" id="PS50929"/>
    </source>
</evidence>
<feature type="domain" description="ABC transporter" evidence="10">
    <location>
        <begin position="357"/>
        <end position="593"/>
    </location>
</feature>
<dbReference type="SUPFAM" id="SSF47384">
    <property type="entry name" value="Homodimeric domain of signal transducing histidine kinase"/>
    <property type="match status" value="1"/>
</dbReference>
<name>A0ABY5AXA5_9CYAN</name>
<organism evidence="12 13">
    <name type="scientific">Phormidium yuhuli AB48</name>
    <dbReference type="NCBI Taxonomy" id="2940671"/>
    <lineage>
        <taxon>Bacteria</taxon>
        <taxon>Bacillati</taxon>
        <taxon>Cyanobacteriota</taxon>
        <taxon>Cyanophyceae</taxon>
        <taxon>Oscillatoriophycideae</taxon>
        <taxon>Oscillatoriales</taxon>
        <taxon>Oscillatoriaceae</taxon>
        <taxon>Phormidium</taxon>
        <taxon>Phormidium yuhuli</taxon>
    </lineage>
</organism>
<dbReference type="EC" id="2.7.13.3" evidence="3"/>
<keyword evidence="4 9" id="KW-0812">Transmembrane</keyword>
<dbReference type="InterPro" id="IPR039421">
    <property type="entry name" value="Type_1_exporter"/>
</dbReference>
<dbReference type="Gene3D" id="3.40.50.300">
    <property type="entry name" value="P-loop containing nucleotide triphosphate hydrolases"/>
    <property type="match status" value="1"/>
</dbReference>
<keyword evidence="8 9" id="KW-0472">Membrane</keyword>
<keyword evidence="5" id="KW-0547">Nucleotide-binding</keyword>
<accession>A0ABY5AXA5</accession>
<dbReference type="GO" id="GO:0005524">
    <property type="term" value="F:ATP binding"/>
    <property type="evidence" value="ECO:0007669"/>
    <property type="project" value="UniProtKB-KW"/>
</dbReference>
<sequence length="675" mass="74577">MSPNKLLLKVALQSPYLFVGTVLLGFSGAVFNSVSVTLIVPLVLSILGQETSVMGGMPPVIQQAMGFADNISGEYRIAILTLVVFLAIALKNFSGYASALVGKALGQSVARTLRYDGVSVFLNVDIDFFSKNKIGDIMNKMNSEIARTATAISSFSQLIVSAITILFFIAILTSISWQLTLTSTVVLGLVVSINQVFIKRAKKFGQQLTSDARALTNKLIETLYGISLIRTVATEDLEFDRLKDLIYARERSEFKSEANSAIISPINETAGIMALLLIVLAARYLFVEQIEALSAVLLTYLLLLFRLLPVVGNINNIRSGLSNKSASVLVVSEYLDRSNKPFMKNGAIPFEKLTKGIEFKSVDFRYGSGNQELALRNIDLWIPRGKTVALVGSSGAGKSTLADLIPRFYDPCGGQIKFDDEDLRSYDMKTVRRRMGIVSQDTFLFNNSVLYNLTYGCEWAGEAEAVDAAKRANAYEFIMNLPQGFDTEIGDRGVMLSGGQRQRLAIARAIIRDPEILILDEATSALDTLSERLVQEAIEELCHDRTTIVIAHRLSTIRNADQIVVMERGAIMEVGSHTSLLEQEGYYSTLYQAQFAQDNEDAIQQARQETLINTSYEVRTRLNPMIGFLNLLVDDIVDSPEERQELTQEAYESAVRLLKTLQFLESSARGESPDE</sequence>
<dbReference type="Pfam" id="PF00664">
    <property type="entry name" value="ABC_membrane"/>
    <property type="match status" value="1"/>
</dbReference>
<comment type="catalytic activity">
    <reaction evidence="1">
        <text>ATP + protein L-histidine = ADP + protein N-phospho-L-histidine.</text>
        <dbReference type="EC" id="2.7.13.3"/>
    </reaction>
</comment>
<dbReference type="Gene3D" id="1.20.1560.10">
    <property type="entry name" value="ABC transporter type 1, transmembrane domain"/>
    <property type="match status" value="1"/>
</dbReference>
<dbReference type="EMBL" id="CP098611">
    <property type="protein sequence ID" value="USR92936.1"/>
    <property type="molecule type" value="Genomic_DNA"/>
</dbReference>
<evidence type="ECO:0000256" key="9">
    <source>
        <dbReference type="SAM" id="Phobius"/>
    </source>
</evidence>
<dbReference type="RefSeq" id="WP_252665111.1">
    <property type="nucleotide sequence ID" value="NZ_CP098611.1"/>
</dbReference>
<evidence type="ECO:0000256" key="5">
    <source>
        <dbReference type="ARBA" id="ARBA00022741"/>
    </source>
</evidence>
<keyword evidence="6 12" id="KW-0067">ATP-binding</keyword>
<evidence type="ECO:0000313" key="12">
    <source>
        <dbReference type="EMBL" id="USR92936.1"/>
    </source>
</evidence>